<reference evidence="1 2" key="1">
    <citation type="submission" date="2017-02" db="EMBL/GenBank/DDBJ databases">
        <authorList>
            <person name="Peterson S.W."/>
        </authorList>
    </citation>
    <scope>NUCLEOTIDE SEQUENCE [LARGE SCALE GENOMIC DNA]</scope>
    <source>
        <strain evidence="1 2">DSM 22899</strain>
    </source>
</reference>
<evidence type="ECO:0000313" key="1">
    <source>
        <dbReference type="EMBL" id="SKB40011.1"/>
    </source>
</evidence>
<dbReference type="PANTHER" id="PTHR11203">
    <property type="entry name" value="CLEAVAGE AND POLYADENYLATION SPECIFICITY FACTOR FAMILY MEMBER"/>
    <property type="match status" value="1"/>
</dbReference>
<sequence>MLKFTERGVYCPQADVYIDPWEPVERAIVTHGHSDHARRGMGRYLCHQHTALILRSRLGVDIVIQELAYQQAVSINGVRISLHPAGHIIGSAQVRLAYKGEVWVVSGDYKCVNDGVSIPYEPVPCHHFVTESTFGLPIYRFPQPGAVFSEINGWWAQNAAEGTNTVLLGYALGKSQVILRHLDTSIGPIFLHGAVANANAVLASAGYQFPGDYLIPETGRQTVKGAAIVAPPSALNTSWLRKLMPYRIALCSGWMQLRGTRRRKGVDRGFVLSDHADWDQLNRAVIATGAGDVYVTHGYEGPFARWLRDQHGLQASEVHLRGAATVEDEL</sequence>
<name>A0A1T5AY79_9SPHI</name>
<evidence type="ECO:0000313" key="2">
    <source>
        <dbReference type="Proteomes" id="UP000190541"/>
    </source>
</evidence>
<dbReference type="OrthoDB" id="9803916at2"/>
<gene>
    <name evidence="1" type="ORF">SAMN05660226_01184</name>
</gene>
<organism evidence="1 2">
    <name type="scientific">Parapedobacter luteus</name>
    <dbReference type="NCBI Taxonomy" id="623280"/>
    <lineage>
        <taxon>Bacteria</taxon>
        <taxon>Pseudomonadati</taxon>
        <taxon>Bacteroidota</taxon>
        <taxon>Sphingobacteriia</taxon>
        <taxon>Sphingobacteriales</taxon>
        <taxon>Sphingobacteriaceae</taxon>
        <taxon>Parapedobacter</taxon>
    </lineage>
</organism>
<dbReference type="GO" id="GO:0004521">
    <property type="term" value="F:RNA endonuclease activity"/>
    <property type="evidence" value="ECO:0007669"/>
    <property type="project" value="TreeGrafter"/>
</dbReference>
<dbReference type="EMBL" id="FUYS01000002">
    <property type="protein sequence ID" value="SKB40011.1"/>
    <property type="molecule type" value="Genomic_DNA"/>
</dbReference>
<dbReference type="InterPro" id="IPR036866">
    <property type="entry name" value="RibonucZ/Hydroxyglut_hydro"/>
</dbReference>
<dbReference type="NCBIfam" id="TIGR04122">
    <property type="entry name" value="Xnuc_lig_assoc"/>
    <property type="match status" value="1"/>
</dbReference>
<accession>A0A1T5AY79</accession>
<dbReference type="InterPro" id="IPR026360">
    <property type="entry name" value="Xnuc_lig_assoc"/>
</dbReference>
<proteinExistence type="predicted"/>
<dbReference type="InterPro" id="IPR050698">
    <property type="entry name" value="MBL"/>
</dbReference>
<dbReference type="Proteomes" id="UP000190541">
    <property type="component" value="Unassembled WGS sequence"/>
</dbReference>
<protein>
    <submittedName>
        <fullName evidence="1">Putative mRNA 3-end processing factor</fullName>
    </submittedName>
</protein>
<dbReference type="PANTHER" id="PTHR11203:SF49">
    <property type="entry name" value="BLL1145 PROTEIN"/>
    <property type="match status" value="1"/>
</dbReference>
<dbReference type="SUPFAM" id="SSF56281">
    <property type="entry name" value="Metallo-hydrolase/oxidoreductase"/>
    <property type="match status" value="1"/>
</dbReference>
<dbReference type="AlphaFoldDB" id="A0A1T5AY79"/>
<dbReference type="RefSeq" id="WP_079715862.1">
    <property type="nucleotide sequence ID" value="NZ_FUYS01000002.1"/>
</dbReference>
<keyword evidence="2" id="KW-1185">Reference proteome</keyword>
<dbReference type="STRING" id="623280.SAMN05660226_01184"/>
<dbReference type="Gene3D" id="3.60.15.10">
    <property type="entry name" value="Ribonuclease Z/Hydroxyacylglutathione hydrolase-like"/>
    <property type="match status" value="1"/>
</dbReference>